<gene>
    <name evidence="2" type="ORF">KOR42_33210</name>
</gene>
<dbReference type="EMBL" id="SIHI01000010">
    <property type="protein sequence ID" value="TWT51848.1"/>
    <property type="molecule type" value="Genomic_DNA"/>
</dbReference>
<comment type="caution">
    <text evidence="2">The sequence shown here is derived from an EMBL/GenBank/DDBJ whole genome shotgun (WGS) entry which is preliminary data.</text>
</comment>
<keyword evidence="1" id="KW-0732">Signal</keyword>
<name>A0A5C5WMJ5_9PLAN</name>
<dbReference type="AlphaFoldDB" id="A0A5C5WMJ5"/>
<protein>
    <recommendedName>
        <fullName evidence="4">PEP-CTERM protein-sorting domain-containing protein</fullName>
    </recommendedName>
</protein>
<reference evidence="2 3" key="1">
    <citation type="submission" date="2019-02" db="EMBL/GenBank/DDBJ databases">
        <title>Deep-cultivation of Planctomycetes and their phenomic and genomic characterization uncovers novel biology.</title>
        <authorList>
            <person name="Wiegand S."/>
            <person name="Jogler M."/>
            <person name="Boedeker C."/>
            <person name="Pinto D."/>
            <person name="Vollmers J."/>
            <person name="Rivas-Marin E."/>
            <person name="Kohn T."/>
            <person name="Peeters S.H."/>
            <person name="Heuer A."/>
            <person name="Rast P."/>
            <person name="Oberbeckmann S."/>
            <person name="Bunk B."/>
            <person name="Jeske O."/>
            <person name="Meyerdierks A."/>
            <person name="Storesund J.E."/>
            <person name="Kallscheuer N."/>
            <person name="Luecker S."/>
            <person name="Lage O.M."/>
            <person name="Pohl T."/>
            <person name="Merkel B.J."/>
            <person name="Hornburger P."/>
            <person name="Mueller R.-W."/>
            <person name="Bruemmer F."/>
            <person name="Labrenz M."/>
            <person name="Spormann A.M."/>
            <person name="Op Den Camp H."/>
            <person name="Overmann J."/>
            <person name="Amann R."/>
            <person name="Jetten M.S.M."/>
            <person name="Mascher T."/>
            <person name="Medema M.H."/>
            <person name="Devos D.P."/>
            <person name="Kaster A.-K."/>
            <person name="Ovreas L."/>
            <person name="Rohde M."/>
            <person name="Galperin M.Y."/>
            <person name="Jogler C."/>
        </authorList>
    </citation>
    <scope>NUCLEOTIDE SEQUENCE [LARGE SCALE GENOMIC DNA]</scope>
    <source>
        <strain evidence="2 3">KOR42</strain>
    </source>
</reference>
<feature type="signal peptide" evidence="1">
    <location>
        <begin position="1"/>
        <end position="19"/>
    </location>
</feature>
<dbReference type="Proteomes" id="UP000317243">
    <property type="component" value="Unassembled WGS sequence"/>
</dbReference>
<dbReference type="RefSeq" id="WP_146510787.1">
    <property type="nucleotide sequence ID" value="NZ_SIHI01000010.1"/>
</dbReference>
<evidence type="ECO:0000313" key="3">
    <source>
        <dbReference type="Proteomes" id="UP000317243"/>
    </source>
</evidence>
<evidence type="ECO:0000313" key="2">
    <source>
        <dbReference type="EMBL" id="TWT51848.1"/>
    </source>
</evidence>
<evidence type="ECO:0000256" key="1">
    <source>
        <dbReference type="SAM" id="SignalP"/>
    </source>
</evidence>
<organism evidence="2 3">
    <name type="scientific">Thalassoglobus neptunius</name>
    <dbReference type="NCBI Taxonomy" id="1938619"/>
    <lineage>
        <taxon>Bacteria</taxon>
        <taxon>Pseudomonadati</taxon>
        <taxon>Planctomycetota</taxon>
        <taxon>Planctomycetia</taxon>
        <taxon>Planctomycetales</taxon>
        <taxon>Planctomycetaceae</taxon>
        <taxon>Thalassoglobus</taxon>
    </lineage>
</organism>
<evidence type="ECO:0008006" key="4">
    <source>
        <dbReference type="Google" id="ProtNLM"/>
    </source>
</evidence>
<proteinExistence type="predicted"/>
<keyword evidence="3" id="KW-1185">Reference proteome</keyword>
<sequence length="195" mass="21722" precursor="true">MRVFLFLTVFLLLSSTTRADVTYPIINYAPWLDGWEFSGFITVGPGGGELDFDVDLIDMELIVSKGLDSYTFTEDHFVSQFRSDVSSGFVGISTSTAPFTEAYLRFADPIQGITLEYWNEGFEANNFPYLSAGINFGSPSGGAVYREEFYVDFNGDFVGEIRGFLENPLIAAVPEPSSMALVLLGIIPLWRARKW</sequence>
<accession>A0A5C5WMJ5</accession>
<feature type="chain" id="PRO_5022903467" description="PEP-CTERM protein-sorting domain-containing protein" evidence="1">
    <location>
        <begin position="20"/>
        <end position="195"/>
    </location>
</feature>